<feature type="repeat" description="WD" evidence="3">
    <location>
        <begin position="108"/>
        <end position="149"/>
    </location>
</feature>
<keyword evidence="5" id="KW-1185">Reference proteome</keyword>
<dbReference type="GO" id="GO:0016593">
    <property type="term" value="C:Cdc73/Paf1 complex"/>
    <property type="evidence" value="ECO:0007669"/>
    <property type="project" value="TreeGrafter"/>
</dbReference>
<dbReference type="PROSITE" id="PS00678">
    <property type="entry name" value="WD_REPEATS_1"/>
    <property type="match status" value="1"/>
</dbReference>
<gene>
    <name evidence="4" type="ORF">QBZ16_001060</name>
</gene>
<dbReference type="InterPro" id="IPR019775">
    <property type="entry name" value="WD40_repeat_CS"/>
</dbReference>
<evidence type="ECO:0000256" key="2">
    <source>
        <dbReference type="ARBA" id="ARBA00022737"/>
    </source>
</evidence>
<dbReference type="InterPro" id="IPR001680">
    <property type="entry name" value="WD40_rpt"/>
</dbReference>
<dbReference type="PANTHER" id="PTHR44090:SF1">
    <property type="entry name" value="SUPERKILLER COMPLEX PROTEIN 8"/>
    <property type="match status" value="1"/>
</dbReference>
<dbReference type="Proteomes" id="UP001255856">
    <property type="component" value="Unassembled WGS sequence"/>
</dbReference>
<sequence length="268" mass="27936">MTSLGLELGVVSLAIDGSGQYGAASSLDSTVNVWSQADYSAAARFKLPPAECWAISWLPSGEGGRLNLVVAGGSSNTASVLDVSAQLAGEEARAPTVLQLPQPTRPQTPGNSLFVLSVACSPDGRRIAAGTMDGTIALFDAASGKLAGTLPGHHKAVRSLAFTPDSRHLLTACDDMVCHMYDVEQAALVEALSGHESWVLSVAIHPDGSAAVTGSSDAKLRLWDLQTRTSVQTVAEHSDQVWSVAFRSDGSKLASASDDHSVCVFDFQ</sequence>
<dbReference type="PANTHER" id="PTHR44090">
    <property type="entry name" value="WD REPEAT-CONTAINING PROTEIN 61"/>
    <property type="match status" value="1"/>
</dbReference>
<dbReference type="AlphaFoldDB" id="A0AAD9MKC8"/>
<evidence type="ECO:0000256" key="1">
    <source>
        <dbReference type="ARBA" id="ARBA00022574"/>
    </source>
</evidence>
<dbReference type="InterPro" id="IPR011047">
    <property type="entry name" value="Quinoprotein_ADH-like_sf"/>
</dbReference>
<dbReference type="SMART" id="SM00320">
    <property type="entry name" value="WD40"/>
    <property type="match status" value="6"/>
</dbReference>
<dbReference type="InterPro" id="IPR051510">
    <property type="entry name" value="SKI8"/>
</dbReference>
<reference evidence="4" key="1">
    <citation type="submission" date="2021-01" db="EMBL/GenBank/DDBJ databases">
        <authorList>
            <person name="Eckstrom K.M.E."/>
        </authorList>
    </citation>
    <scope>NUCLEOTIDE SEQUENCE</scope>
    <source>
        <strain evidence="4">UVCC 0001</strain>
    </source>
</reference>
<comment type="caution">
    <text evidence="4">The sequence shown here is derived from an EMBL/GenBank/DDBJ whole genome shotgun (WGS) entry which is preliminary data.</text>
</comment>
<accession>A0AAD9MKC8</accession>
<feature type="repeat" description="WD" evidence="3">
    <location>
        <begin position="150"/>
        <end position="191"/>
    </location>
</feature>
<dbReference type="Pfam" id="PF00400">
    <property type="entry name" value="WD40"/>
    <property type="match status" value="5"/>
</dbReference>
<evidence type="ECO:0000256" key="3">
    <source>
        <dbReference type="PROSITE-ProRule" id="PRU00221"/>
    </source>
</evidence>
<dbReference type="PROSITE" id="PS50082">
    <property type="entry name" value="WD_REPEATS_2"/>
    <property type="match status" value="4"/>
</dbReference>
<evidence type="ECO:0000313" key="4">
    <source>
        <dbReference type="EMBL" id="KAK2076128.1"/>
    </source>
</evidence>
<dbReference type="InterPro" id="IPR015943">
    <property type="entry name" value="WD40/YVTN_repeat-like_dom_sf"/>
</dbReference>
<protein>
    <submittedName>
        <fullName evidence="4">Uncharacterized protein</fullName>
    </submittedName>
</protein>
<dbReference type="PROSITE" id="PS50294">
    <property type="entry name" value="WD_REPEATS_REGION"/>
    <property type="match status" value="3"/>
</dbReference>
<keyword evidence="1 3" id="KW-0853">WD repeat</keyword>
<feature type="repeat" description="WD" evidence="3">
    <location>
        <begin position="234"/>
        <end position="268"/>
    </location>
</feature>
<dbReference type="Gene3D" id="2.130.10.10">
    <property type="entry name" value="YVTN repeat-like/Quinoprotein amine dehydrogenase"/>
    <property type="match status" value="1"/>
</dbReference>
<feature type="repeat" description="WD" evidence="3">
    <location>
        <begin position="192"/>
        <end position="233"/>
    </location>
</feature>
<keyword evidence="2" id="KW-0677">Repeat</keyword>
<dbReference type="CDD" id="cd00200">
    <property type="entry name" value="WD40"/>
    <property type="match status" value="1"/>
</dbReference>
<organism evidence="4 5">
    <name type="scientific">Prototheca wickerhamii</name>
    <dbReference type="NCBI Taxonomy" id="3111"/>
    <lineage>
        <taxon>Eukaryota</taxon>
        <taxon>Viridiplantae</taxon>
        <taxon>Chlorophyta</taxon>
        <taxon>core chlorophytes</taxon>
        <taxon>Trebouxiophyceae</taxon>
        <taxon>Chlorellales</taxon>
        <taxon>Chlorellaceae</taxon>
        <taxon>Prototheca</taxon>
    </lineage>
</organism>
<evidence type="ECO:0000313" key="5">
    <source>
        <dbReference type="Proteomes" id="UP001255856"/>
    </source>
</evidence>
<dbReference type="EMBL" id="JASFZW010000011">
    <property type="protein sequence ID" value="KAK2076128.1"/>
    <property type="molecule type" value="Genomic_DNA"/>
</dbReference>
<proteinExistence type="predicted"/>
<dbReference type="SUPFAM" id="SSF50998">
    <property type="entry name" value="Quinoprotein alcohol dehydrogenase-like"/>
    <property type="match status" value="1"/>
</dbReference>
<name>A0AAD9MKC8_PROWI</name>